<evidence type="ECO:0008006" key="3">
    <source>
        <dbReference type="Google" id="ProtNLM"/>
    </source>
</evidence>
<organism evidence="1 2">
    <name type="scientific">Candidatus Electronema aureum</name>
    <dbReference type="NCBI Taxonomy" id="2005002"/>
    <lineage>
        <taxon>Bacteria</taxon>
        <taxon>Pseudomonadati</taxon>
        <taxon>Thermodesulfobacteriota</taxon>
        <taxon>Desulfobulbia</taxon>
        <taxon>Desulfobulbales</taxon>
        <taxon>Desulfobulbaceae</taxon>
        <taxon>Candidatus Electronema</taxon>
    </lineage>
</organism>
<proteinExistence type="predicted"/>
<sequence length="285" mass="33094">MVHLSRQRVTWFDRHRDFFVRQVFADFFNLMYSFQELYHSYCTCRTTRRGEACCLLIRSEEQAQCSIWDQLSVMVGTEIEKGPIWLLKDLCQQIWPEGGQGRKIEDSLMDWLVGSIFHEAMKLKEDVHILNSYGSASFWNSAPEPISRLTRIIDRKGLIQRVAVDVVRQMEQLAMLFGQTSNMLRTMLPVLADNILLVRFLVEREDLVEHLWSEELTSVFQDMFGRPSQGFCAAGKSYMSGQWYTRALVMYRRALEVDNSNTEAATKVEELQQLIQKTGSYFGAA</sequence>
<evidence type="ECO:0000313" key="2">
    <source>
        <dbReference type="Proteomes" id="UP000316238"/>
    </source>
</evidence>
<comment type="caution">
    <text evidence="1">The sequence shown here is derived from an EMBL/GenBank/DDBJ whole genome shotgun (WGS) entry which is preliminary data.</text>
</comment>
<protein>
    <recommendedName>
        <fullName evidence="3">Tetratricopeptide repeat-containing protein</fullName>
    </recommendedName>
</protein>
<name>A0A521G0K6_9BACT</name>
<dbReference type="Proteomes" id="UP000316238">
    <property type="component" value="Unassembled WGS sequence"/>
</dbReference>
<gene>
    <name evidence="1" type="ORF">CDV28_12422</name>
</gene>
<dbReference type="AlphaFoldDB" id="A0A521G0K6"/>
<accession>A0A521G0K6</accession>
<keyword evidence="2" id="KW-1185">Reference proteome</keyword>
<reference evidence="1" key="1">
    <citation type="submission" date="2017-07" db="EMBL/GenBank/DDBJ databases">
        <title>The cable genome - Insights into the physiology and evolution of filamentous bacteria capable of sulfide oxidation via long distance electron transfer.</title>
        <authorList>
            <person name="Thorup C."/>
            <person name="Bjerg J.T."/>
            <person name="Schreiber L."/>
            <person name="Nielsen L.P."/>
            <person name="Kjeldsen K.U."/>
            <person name="Boesen T."/>
            <person name="Boggild A."/>
            <person name="Meysman F."/>
            <person name="Geelhoed J."/>
            <person name="Schramm A."/>
        </authorList>
    </citation>
    <scope>NUCLEOTIDE SEQUENCE [LARGE SCALE GENOMIC DNA]</scope>
    <source>
        <strain evidence="1">GS</strain>
    </source>
</reference>
<dbReference type="EMBL" id="NQJD01000024">
    <property type="protein sequence ID" value="TAA74518.1"/>
    <property type="molecule type" value="Genomic_DNA"/>
</dbReference>
<evidence type="ECO:0000313" key="1">
    <source>
        <dbReference type="EMBL" id="TAA74518.1"/>
    </source>
</evidence>